<comment type="cofactor">
    <cofactor evidence="1">
        <name>FAD</name>
        <dbReference type="ChEBI" id="CHEBI:57692"/>
    </cofactor>
</comment>
<dbReference type="PANTHER" id="PTHR42973">
    <property type="entry name" value="BINDING OXIDOREDUCTASE, PUTATIVE (AFU_ORTHOLOGUE AFUA_1G17690)-RELATED"/>
    <property type="match status" value="1"/>
</dbReference>
<dbReference type="InterPro" id="IPR036318">
    <property type="entry name" value="FAD-bd_PCMH-like_sf"/>
</dbReference>
<dbReference type="InterPro" id="IPR050416">
    <property type="entry name" value="FAD-linked_Oxidoreductase"/>
</dbReference>
<dbReference type="InterPro" id="IPR016169">
    <property type="entry name" value="FAD-bd_PCMH_sub2"/>
</dbReference>
<evidence type="ECO:0000313" key="7">
    <source>
        <dbReference type="EMBL" id="PZF83911.1"/>
    </source>
</evidence>
<name>A0A2W2B8R7_9ACTN</name>
<evidence type="ECO:0000256" key="5">
    <source>
        <dbReference type="ARBA" id="ARBA00023002"/>
    </source>
</evidence>
<dbReference type="Gene3D" id="3.30.465.10">
    <property type="match status" value="1"/>
</dbReference>
<accession>A0A2W2B8R7</accession>
<keyword evidence="4" id="KW-0274">FAD</keyword>
<keyword evidence="8" id="KW-1185">Reference proteome</keyword>
<dbReference type="GO" id="GO:0071949">
    <property type="term" value="F:FAD binding"/>
    <property type="evidence" value="ECO:0007669"/>
    <property type="project" value="InterPro"/>
</dbReference>
<evidence type="ECO:0000313" key="8">
    <source>
        <dbReference type="Proteomes" id="UP000248764"/>
    </source>
</evidence>
<dbReference type="Pfam" id="PF01565">
    <property type="entry name" value="FAD_binding_4"/>
    <property type="match status" value="1"/>
</dbReference>
<keyword evidence="3" id="KW-0285">Flavoprotein</keyword>
<dbReference type="GO" id="GO:0016491">
    <property type="term" value="F:oxidoreductase activity"/>
    <property type="evidence" value="ECO:0007669"/>
    <property type="project" value="UniProtKB-KW"/>
</dbReference>
<dbReference type="PROSITE" id="PS51387">
    <property type="entry name" value="FAD_PCMH"/>
    <property type="match status" value="1"/>
</dbReference>
<dbReference type="InterPro" id="IPR016167">
    <property type="entry name" value="FAD-bd_PCMH_sub1"/>
</dbReference>
<dbReference type="InterPro" id="IPR006094">
    <property type="entry name" value="Oxid_FAD_bind_N"/>
</dbReference>
<dbReference type="RefSeq" id="WP_111254640.1">
    <property type="nucleotide sequence ID" value="NZ_POTW01000020.1"/>
</dbReference>
<feature type="domain" description="FAD-binding PCMH-type" evidence="6">
    <location>
        <begin position="24"/>
        <end position="192"/>
    </location>
</feature>
<reference evidence="7 8" key="1">
    <citation type="submission" date="2018-01" db="EMBL/GenBank/DDBJ databases">
        <title>Draft genome sequence of Jiangella sp. GTF31.</title>
        <authorList>
            <person name="Sahin N."/>
            <person name="Ay H."/>
            <person name="Saygin H."/>
        </authorList>
    </citation>
    <scope>NUCLEOTIDE SEQUENCE [LARGE SCALE GENOMIC DNA]</scope>
    <source>
        <strain evidence="7 8">GTF31</strain>
    </source>
</reference>
<gene>
    <name evidence="7" type="ORF">C1I92_10630</name>
</gene>
<dbReference type="AlphaFoldDB" id="A0A2W2B8R7"/>
<comment type="caution">
    <text evidence="7">The sequence shown here is derived from an EMBL/GenBank/DDBJ whole genome shotgun (WGS) entry which is preliminary data.</text>
</comment>
<proteinExistence type="inferred from homology"/>
<dbReference type="Gene3D" id="3.30.43.10">
    <property type="entry name" value="Uridine Diphospho-n-acetylenolpyruvylglucosamine Reductase, domain 2"/>
    <property type="match status" value="1"/>
</dbReference>
<evidence type="ECO:0000256" key="2">
    <source>
        <dbReference type="ARBA" id="ARBA00005466"/>
    </source>
</evidence>
<evidence type="ECO:0000259" key="6">
    <source>
        <dbReference type="PROSITE" id="PS51387"/>
    </source>
</evidence>
<dbReference type="Proteomes" id="UP000248764">
    <property type="component" value="Unassembled WGS sequence"/>
</dbReference>
<dbReference type="SUPFAM" id="SSF56176">
    <property type="entry name" value="FAD-binding/transporter-associated domain-like"/>
    <property type="match status" value="1"/>
</dbReference>
<dbReference type="InterPro" id="IPR016166">
    <property type="entry name" value="FAD-bd_PCMH"/>
</dbReference>
<evidence type="ECO:0000256" key="1">
    <source>
        <dbReference type="ARBA" id="ARBA00001974"/>
    </source>
</evidence>
<dbReference type="EMBL" id="POTW01000020">
    <property type="protein sequence ID" value="PZF83911.1"/>
    <property type="molecule type" value="Genomic_DNA"/>
</dbReference>
<sequence length="439" mass="46277">MAIEGVRPGMGRYEELRAGFNLAVTHRPAAIVEAGSADDVAGAVAAAVRESRPVGVMNTGHGPSLPADDAVLIRTGRLSRVDVDPIRRTARVEAGVRWRAVIAAAARHGLAPLNGTSPDVGAVGYTLGGGVGLLARRYGFAADHVRWMDVVNADGRLRRVDAGHDADLFWALRGAGGNFGVVTAMEIDLFPVATLYGGELCFGPEAGEDALHAYVAWAQTVPETMASSVLLLRYPDDPAVPPRLRGRHVTHVRLAYSDADPAAGEELAGRLRAVGPRLVDTVRPMPYADVGTIHHEPTATPVAAFDRNVLLGELDDDAVDVLAKLAGPDSGAPFLAELRAWGGALSRPPAVPNAVAGRDAAFSLLAIAGPDAAHRVARDQVLDAMAPWSTGGSYPNFSGVEDATAESAGRRFGPDDLARLRRLKDRYDPDGTFRVTFPL</sequence>
<evidence type="ECO:0000256" key="3">
    <source>
        <dbReference type="ARBA" id="ARBA00022630"/>
    </source>
</evidence>
<organism evidence="7 8">
    <name type="scientific">Jiangella anatolica</name>
    <dbReference type="NCBI Taxonomy" id="2670374"/>
    <lineage>
        <taxon>Bacteria</taxon>
        <taxon>Bacillati</taxon>
        <taxon>Actinomycetota</taxon>
        <taxon>Actinomycetes</taxon>
        <taxon>Jiangellales</taxon>
        <taxon>Jiangellaceae</taxon>
        <taxon>Jiangella</taxon>
    </lineage>
</organism>
<keyword evidence="5" id="KW-0560">Oxidoreductase</keyword>
<dbReference type="PANTHER" id="PTHR42973:SF39">
    <property type="entry name" value="FAD-BINDING PCMH-TYPE DOMAIN-CONTAINING PROTEIN"/>
    <property type="match status" value="1"/>
</dbReference>
<protein>
    <recommendedName>
        <fullName evidence="6">FAD-binding PCMH-type domain-containing protein</fullName>
    </recommendedName>
</protein>
<dbReference type="Gene3D" id="3.40.462.20">
    <property type="match status" value="1"/>
</dbReference>
<comment type="similarity">
    <text evidence="2">Belongs to the oxygen-dependent FAD-linked oxidoreductase family.</text>
</comment>
<evidence type="ECO:0000256" key="4">
    <source>
        <dbReference type="ARBA" id="ARBA00022827"/>
    </source>
</evidence>